<dbReference type="PROSITE" id="PS51910">
    <property type="entry name" value="GH18_2"/>
    <property type="match status" value="1"/>
</dbReference>
<dbReference type="InterPro" id="IPR017853">
    <property type="entry name" value="GH"/>
</dbReference>
<dbReference type="InterPro" id="IPR001223">
    <property type="entry name" value="Glyco_hydro18_cat"/>
</dbReference>
<dbReference type="Gene3D" id="3.20.20.80">
    <property type="entry name" value="Glycosidases"/>
    <property type="match status" value="1"/>
</dbReference>
<name>A0A8J3N5D1_9CHLR</name>
<evidence type="ECO:0000259" key="6">
    <source>
        <dbReference type="PROSITE" id="PS51910"/>
    </source>
</evidence>
<keyword evidence="8" id="KW-1185">Reference proteome</keyword>
<dbReference type="InterPro" id="IPR001579">
    <property type="entry name" value="Glyco_hydro_18_chit_AS"/>
</dbReference>
<evidence type="ECO:0000256" key="3">
    <source>
        <dbReference type="ARBA" id="ARBA00023295"/>
    </source>
</evidence>
<dbReference type="SUPFAM" id="SSF51445">
    <property type="entry name" value="(Trans)glycosidases"/>
    <property type="match status" value="1"/>
</dbReference>
<evidence type="ECO:0000256" key="5">
    <source>
        <dbReference type="RuleBase" id="RU004453"/>
    </source>
</evidence>
<evidence type="ECO:0000313" key="7">
    <source>
        <dbReference type="EMBL" id="GHO96368.1"/>
    </source>
</evidence>
<evidence type="ECO:0000256" key="4">
    <source>
        <dbReference type="RuleBase" id="RU000489"/>
    </source>
</evidence>
<proteinExistence type="inferred from homology"/>
<dbReference type="RefSeq" id="WP_220207001.1">
    <property type="nucleotide sequence ID" value="NZ_BNJK01000001.1"/>
</dbReference>
<dbReference type="AlphaFoldDB" id="A0A8J3N5D1"/>
<accession>A0A8J3N5D1</accession>
<keyword evidence="3 4" id="KW-0326">Glycosidase</keyword>
<dbReference type="Proteomes" id="UP000597444">
    <property type="component" value="Unassembled WGS sequence"/>
</dbReference>
<dbReference type="PROSITE" id="PS01095">
    <property type="entry name" value="GH18_1"/>
    <property type="match status" value="1"/>
</dbReference>
<evidence type="ECO:0000256" key="2">
    <source>
        <dbReference type="ARBA" id="ARBA00022801"/>
    </source>
</evidence>
<sequence length="375" mass="38446">MAQTSSKIGGGLLVAVLLAGSYTFSVLNPGGGGTQQPAGDTSTPAVYVPPATKTPTSSTAPGTSVTPCSNCGGGGSLPHHILAGYWHNFTNGSTALRLNNINANYSLIIVAFTNTDPGKPGTVTFSIDPSLSSALGGYSQDAFINDITTLHAQGKKVIISVGGQNSSVSVNSADTATNFANSIHELMKTYGFDGVDIDLEQGINANSMASALRQLSALAGPDLIITLAPQTLDMQSTGHDYFQLALNIKDILTVVNTQFYNSGTMLGCDGKVYAQGTVDFLTAQACIQLQGGLRPDQIGLGLPAIASAAGSGYVAPSVVNDALSCLAAGKNCGSFKPSTTYPDIRGAMTWSINWDATSSYNFANTVGSHLGTLSG</sequence>
<comment type="caution">
    <text evidence="7">The sequence shown here is derived from an EMBL/GenBank/DDBJ whole genome shotgun (WGS) entry which is preliminary data.</text>
</comment>
<comment type="similarity">
    <text evidence="5">Belongs to the glycosyl hydrolase 18 family.</text>
</comment>
<dbReference type="PANTHER" id="PTHR45708:SF49">
    <property type="entry name" value="ENDOCHITINASE"/>
    <property type="match status" value="1"/>
</dbReference>
<dbReference type="PANTHER" id="PTHR45708">
    <property type="entry name" value="ENDOCHITINASE"/>
    <property type="match status" value="1"/>
</dbReference>
<dbReference type="GO" id="GO:0008061">
    <property type="term" value="F:chitin binding"/>
    <property type="evidence" value="ECO:0007669"/>
    <property type="project" value="InterPro"/>
</dbReference>
<evidence type="ECO:0000256" key="1">
    <source>
        <dbReference type="ARBA" id="ARBA00012729"/>
    </source>
</evidence>
<dbReference type="GO" id="GO:0008843">
    <property type="term" value="F:endochitinase activity"/>
    <property type="evidence" value="ECO:0007669"/>
    <property type="project" value="UniProtKB-EC"/>
</dbReference>
<keyword evidence="2 4" id="KW-0378">Hydrolase</keyword>
<gene>
    <name evidence="7" type="ORF">KSF_064160</name>
</gene>
<dbReference type="EMBL" id="BNJK01000001">
    <property type="protein sequence ID" value="GHO96368.1"/>
    <property type="molecule type" value="Genomic_DNA"/>
</dbReference>
<protein>
    <recommendedName>
        <fullName evidence="1">chitinase</fullName>
        <ecNumber evidence="1">3.2.1.14</ecNumber>
    </recommendedName>
</protein>
<dbReference type="Pfam" id="PF00704">
    <property type="entry name" value="Glyco_hydro_18"/>
    <property type="match status" value="1"/>
</dbReference>
<dbReference type="InterPro" id="IPR011583">
    <property type="entry name" value="Chitinase_II/V-like_cat"/>
</dbReference>
<dbReference type="SMART" id="SM00636">
    <property type="entry name" value="Glyco_18"/>
    <property type="match status" value="1"/>
</dbReference>
<dbReference type="InterPro" id="IPR050542">
    <property type="entry name" value="Glycosyl_Hydrlase18_Chitinase"/>
</dbReference>
<dbReference type="CDD" id="cd02871">
    <property type="entry name" value="GH18_chitinase_D-like"/>
    <property type="match status" value="1"/>
</dbReference>
<evidence type="ECO:0000313" key="8">
    <source>
        <dbReference type="Proteomes" id="UP000597444"/>
    </source>
</evidence>
<dbReference type="GO" id="GO:0005975">
    <property type="term" value="P:carbohydrate metabolic process"/>
    <property type="evidence" value="ECO:0007669"/>
    <property type="project" value="InterPro"/>
</dbReference>
<feature type="domain" description="GH18" evidence="6">
    <location>
        <begin position="80"/>
        <end position="373"/>
    </location>
</feature>
<reference evidence="7" key="1">
    <citation type="submission" date="2020-10" db="EMBL/GenBank/DDBJ databases">
        <title>Taxonomic study of unclassified bacteria belonging to the class Ktedonobacteria.</title>
        <authorList>
            <person name="Yabe S."/>
            <person name="Wang C.M."/>
            <person name="Zheng Y."/>
            <person name="Sakai Y."/>
            <person name="Cavaletti L."/>
            <person name="Monciardini P."/>
            <person name="Donadio S."/>
        </authorList>
    </citation>
    <scope>NUCLEOTIDE SEQUENCE</scope>
    <source>
        <strain evidence="7">ID150040</strain>
    </source>
</reference>
<organism evidence="7 8">
    <name type="scientific">Reticulibacter mediterranei</name>
    <dbReference type="NCBI Taxonomy" id="2778369"/>
    <lineage>
        <taxon>Bacteria</taxon>
        <taxon>Bacillati</taxon>
        <taxon>Chloroflexota</taxon>
        <taxon>Ktedonobacteria</taxon>
        <taxon>Ktedonobacterales</taxon>
        <taxon>Reticulibacteraceae</taxon>
        <taxon>Reticulibacter</taxon>
    </lineage>
</organism>
<dbReference type="EC" id="3.2.1.14" evidence="1"/>